<evidence type="ECO:0000259" key="6">
    <source>
        <dbReference type="PROSITE" id="PS51296"/>
    </source>
</evidence>
<dbReference type="Pfam" id="PF19112">
    <property type="entry name" value="VanA_C"/>
    <property type="match status" value="1"/>
</dbReference>
<dbReference type="GO" id="GO:0016491">
    <property type="term" value="F:oxidoreductase activity"/>
    <property type="evidence" value="ECO:0007669"/>
    <property type="project" value="UniProtKB-KW"/>
</dbReference>
<dbReference type="SUPFAM" id="SSF55961">
    <property type="entry name" value="Bet v1-like"/>
    <property type="match status" value="1"/>
</dbReference>
<dbReference type="AlphaFoldDB" id="A0A6J7DWX9"/>
<keyword evidence="1" id="KW-0001">2Fe-2S</keyword>
<evidence type="ECO:0000256" key="5">
    <source>
        <dbReference type="ARBA" id="ARBA00023014"/>
    </source>
</evidence>
<organism evidence="7">
    <name type="scientific">freshwater metagenome</name>
    <dbReference type="NCBI Taxonomy" id="449393"/>
    <lineage>
        <taxon>unclassified sequences</taxon>
        <taxon>metagenomes</taxon>
        <taxon>ecological metagenomes</taxon>
    </lineage>
</organism>
<dbReference type="SUPFAM" id="SSF50022">
    <property type="entry name" value="ISP domain"/>
    <property type="match status" value="1"/>
</dbReference>
<dbReference type="PANTHER" id="PTHR21266">
    <property type="entry name" value="IRON-SULFUR DOMAIN CONTAINING PROTEIN"/>
    <property type="match status" value="1"/>
</dbReference>
<dbReference type="GO" id="GO:0051537">
    <property type="term" value="F:2 iron, 2 sulfur cluster binding"/>
    <property type="evidence" value="ECO:0007669"/>
    <property type="project" value="UniProtKB-KW"/>
</dbReference>
<evidence type="ECO:0000256" key="2">
    <source>
        <dbReference type="ARBA" id="ARBA00022723"/>
    </source>
</evidence>
<dbReference type="EMBL" id="CAFBLS010000091">
    <property type="protein sequence ID" value="CAB4874078.1"/>
    <property type="molecule type" value="Genomic_DNA"/>
</dbReference>
<feature type="domain" description="Rieske" evidence="6">
    <location>
        <begin position="17"/>
        <end position="123"/>
    </location>
</feature>
<protein>
    <submittedName>
        <fullName evidence="7">Unannotated protein</fullName>
    </submittedName>
</protein>
<evidence type="ECO:0000256" key="1">
    <source>
        <dbReference type="ARBA" id="ARBA00022714"/>
    </source>
</evidence>
<keyword evidence="4" id="KW-0408">Iron</keyword>
<dbReference type="InterPro" id="IPR017941">
    <property type="entry name" value="Rieske_2Fe-2S"/>
</dbReference>
<proteinExistence type="predicted"/>
<gene>
    <name evidence="7" type="ORF">UFOPK3402_00855</name>
</gene>
<dbReference type="InterPro" id="IPR044043">
    <property type="entry name" value="VanA_C_cat"/>
</dbReference>
<dbReference type="Gene3D" id="2.102.10.10">
    <property type="entry name" value="Rieske [2Fe-2S] iron-sulphur domain"/>
    <property type="match status" value="1"/>
</dbReference>
<dbReference type="Pfam" id="PF00355">
    <property type="entry name" value="Rieske"/>
    <property type="match status" value="1"/>
</dbReference>
<evidence type="ECO:0000313" key="7">
    <source>
        <dbReference type="EMBL" id="CAB4874078.1"/>
    </source>
</evidence>
<dbReference type="InterPro" id="IPR050584">
    <property type="entry name" value="Cholesterol_7-desaturase"/>
</dbReference>
<dbReference type="GO" id="GO:0046872">
    <property type="term" value="F:metal ion binding"/>
    <property type="evidence" value="ECO:0007669"/>
    <property type="project" value="UniProtKB-KW"/>
</dbReference>
<evidence type="ECO:0000256" key="3">
    <source>
        <dbReference type="ARBA" id="ARBA00023002"/>
    </source>
</evidence>
<dbReference type="Gene3D" id="3.90.380.10">
    <property type="entry name" value="Naphthalene 1,2-dioxygenase Alpha Subunit, Chain A, domain 1"/>
    <property type="match status" value="1"/>
</dbReference>
<keyword evidence="2" id="KW-0479">Metal-binding</keyword>
<keyword evidence="3" id="KW-0560">Oxidoreductase</keyword>
<evidence type="ECO:0000256" key="4">
    <source>
        <dbReference type="ARBA" id="ARBA00023004"/>
    </source>
</evidence>
<dbReference type="PROSITE" id="PS51296">
    <property type="entry name" value="RIESKE"/>
    <property type="match status" value="1"/>
</dbReference>
<reference evidence="7" key="1">
    <citation type="submission" date="2020-05" db="EMBL/GenBank/DDBJ databases">
        <authorList>
            <person name="Chiriac C."/>
            <person name="Salcher M."/>
            <person name="Ghai R."/>
            <person name="Kavagutti S V."/>
        </authorList>
    </citation>
    <scope>NUCLEOTIDE SEQUENCE</scope>
</reference>
<name>A0A6J7DWX9_9ZZZZ</name>
<dbReference type="InterPro" id="IPR036922">
    <property type="entry name" value="Rieske_2Fe-2S_sf"/>
</dbReference>
<dbReference type="PANTHER" id="PTHR21266:SF60">
    <property type="entry name" value="3-KETOSTEROID-9-ALPHA-MONOOXYGENASE, OXYGENASE COMPONENT"/>
    <property type="match status" value="1"/>
</dbReference>
<accession>A0A6J7DWX9</accession>
<keyword evidence="5" id="KW-0411">Iron-sulfur</keyword>
<sequence length="430" mass="46564">MGDTTDTTMQQGPDDGWWPVPLTTAITTQPVEVMVDGRAWVLFRPTDGAPIAAVEARCPHRLANLGHGTVVDGTLQCPYHGWRYDSRGTCTLIPSNGVDQAVPASARAVAAWGVRELDGNVWLAPVEPGAPQLGPDLRGEANALTNLDPSLEFGWHPVALAHEIPETGAYAARLLGRDYDIVRSGDGYAASGSPHSITERFGTVWIAARAPVRELMEDADDANPVFAQGWLVPDVAGSPAGVLAENFLDVAHFPFVHVGTFGAAEEPVVPRYEVEIHPDGGGLSSVQEQWFDNPEDPGVIAGIRPARQRRRATYTYRWPFQLSLRLEELDAGAVKTILFFLQPQDLRSTRIYTKMLLHNIGGVPTPGPDVIANEVAFEVAVLGEDLVLQRGMTVPGLPLTLEDELHVRSDRSGVALRRVLDGHRTETSGP</sequence>